<feature type="domain" description="EF-hand" evidence="3">
    <location>
        <begin position="116"/>
        <end position="151"/>
    </location>
</feature>
<dbReference type="PROSITE" id="PS00018">
    <property type="entry name" value="EF_HAND_1"/>
    <property type="match status" value="1"/>
</dbReference>
<feature type="region of interest" description="Disordered" evidence="2">
    <location>
        <begin position="1"/>
        <end position="62"/>
    </location>
</feature>
<gene>
    <name evidence="4" type="ORF">CB5_LOCUS12815</name>
</gene>
<dbReference type="SMART" id="SM00054">
    <property type="entry name" value="EFh"/>
    <property type="match status" value="1"/>
</dbReference>
<protein>
    <recommendedName>
        <fullName evidence="3">EF-hand domain-containing protein</fullName>
    </recommendedName>
</protein>
<dbReference type="PROSITE" id="PS50222">
    <property type="entry name" value="EF_HAND_2"/>
    <property type="match status" value="1"/>
</dbReference>
<organism evidence="4">
    <name type="scientific">Ananas comosus var. bracteatus</name>
    <name type="common">red pineapple</name>
    <dbReference type="NCBI Taxonomy" id="296719"/>
    <lineage>
        <taxon>Eukaryota</taxon>
        <taxon>Viridiplantae</taxon>
        <taxon>Streptophyta</taxon>
        <taxon>Embryophyta</taxon>
        <taxon>Tracheophyta</taxon>
        <taxon>Spermatophyta</taxon>
        <taxon>Magnoliopsida</taxon>
        <taxon>Liliopsida</taxon>
        <taxon>Poales</taxon>
        <taxon>Bromeliaceae</taxon>
        <taxon>Bromelioideae</taxon>
        <taxon>Ananas</taxon>
    </lineage>
</organism>
<keyword evidence="1" id="KW-0106">Calcium</keyword>
<feature type="compositionally biased region" description="Basic residues" evidence="2">
    <location>
        <begin position="20"/>
        <end position="29"/>
    </location>
</feature>
<dbReference type="InterPro" id="IPR018247">
    <property type="entry name" value="EF_Hand_1_Ca_BS"/>
</dbReference>
<dbReference type="InterPro" id="IPR002048">
    <property type="entry name" value="EF_hand_dom"/>
</dbReference>
<accession>A0A6V7PFV7</accession>
<evidence type="ECO:0000259" key="3">
    <source>
        <dbReference type="PROSITE" id="PS50222"/>
    </source>
</evidence>
<dbReference type="AlphaFoldDB" id="A0A6V7PFV7"/>
<reference evidence="4" key="1">
    <citation type="submission" date="2020-07" db="EMBL/GenBank/DDBJ databases">
        <authorList>
            <person name="Lin J."/>
        </authorList>
    </citation>
    <scope>NUCLEOTIDE SEQUENCE</scope>
</reference>
<proteinExistence type="predicted"/>
<evidence type="ECO:0000256" key="2">
    <source>
        <dbReference type="SAM" id="MobiDB-lite"/>
    </source>
</evidence>
<dbReference type="SUPFAM" id="SSF47473">
    <property type="entry name" value="EF-hand"/>
    <property type="match status" value="1"/>
</dbReference>
<dbReference type="Gene3D" id="1.10.238.10">
    <property type="entry name" value="EF-hand"/>
    <property type="match status" value="1"/>
</dbReference>
<feature type="compositionally biased region" description="Low complexity" evidence="2">
    <location>
        <begin position="35"/>
        <end position="52"/>
    </location>
</feature>
<evidence type="ECO:0000256" key="1">
    <source>
        <dbReference type="ARBA" id="ARBA00022837"/>
    </source>
</evidence>
<dbReference type="InterPro" id="IPR011992">
    <property type="entry name" value="EF-hand-dom_pair"/>
</dbReference>
<dbReference type="EMBL" id="LR862130">
    <property type="protein sequence ID" value="CAD1829604.1"/>
    <property type="molecule type" value="Genomic_DNA"/>
</dbReference>
<sequence length="151" mass="16591">MKLITLKPPQFFRSASKREEKKRKKKAHLSRSNPSSSFGSASEESEESAGSGRTPRSVLGRGVTRREVEAVLRRMAPEEEVAAMMEEAEGRGCWRWAGGGLGGLREMLVGLGDDRCSLDDCRRMIGGVDTDGDGFVCFDDFVRMMTVAAKV</sequence>
<name>A0A6V7PFV7_ANACO</name>
<dbReference type="CDD" id="cd00051">
    <property type="entry name" value="EFh"/>
    <property type="match status" value="1"/>
</dbReference>
<dbReference type="GO" id="GO:0005509">
    <property type="term" value="F:calcium ion binding"/>
    <property type="evidence" value="ECO:0007669"/>
    <property type="project" value="InterPro"/>
</dbReference>
<evidence type="ECO:0000313" key="4">
    <source>
        <dbReference type="EMBL" id="CAD1829604.1"/>
    </source>
</evidence>